<keyword evidence="3" id="KW-1185">Reference proteome</keyword>
<feature type="compositionally biased region" description="Low complexity" evidence="1">
    <location>
        <begin position="364"/>
        <end position="377"/>
    </location>
</feature>
<dbReference type="InParanoid" id="A0A3N1HTY0"/>
<reference evidence="2 3" key="1">
    <citation type="journal article" date="2015" name="Stand. Genomic Sci.">
        <title>Genomic Encyclopedia of Bacterial and Archaeal Type Strains, Phase III: the genomes of soil and plant-associated and newly described type strains.</title>
        <authorList>
            <person name="Whitman W.B."/>
            <person name="Woyke T."/>
            <person name="Klenk H.P."/>
            <person name="Zhou Y."/>
            <person name="Lilburn T.G."/>
            <person name="Beck B.J."/>
            <person name="De Vos P."/>
            <person name="Vandamme P."/>
            <person name="Eisen J.A."/>
            <person name="Garrity G."/>
            <person name="Hugenholtz P."/>
            <person name="Kyrpides N.C."/>
        </authorList>
    </citation>
    <scope>NUCLEOTIDE SEQUENCE [LARGE SCALE GENOMIC DNA]</scope>
    <source>
        <strain evidence="2 3">CECT 7306</strain>
    </source>
</reference>
<organism evidence="2 3">
    <name type="scientific">Pseudokineococcus lusitanus</name>
    <dbReference type="NCBI Taxonomy" id="763993"/>
    <lineage>
        <taxon>Bacteria</taxon>
        <taxon>Bacillati</taxon>
        <taxon>Actinomycetota</taxon>
        <taxon>Actinomycetes</taxon>
        <taxon>Kineosporiales</taxon>
        <taxon>Kineosporiaceae</taxon>
        <taxon>Pseudokineococcus</taxon>
    </lineage>
</organism>
<feature type="region of interest" description="Disordered" evidence="1">
    <location>
        <begin position="347"/>
        <end position="377"/>
    </location>
</feature>
<dbReference type="AlphaFoldDB" id="A0A3N1HTY0"/>
<comment type="caution">
    <text evidence="2">The sequence shown here is derived from an EMBL/GenBank/DDBJ whole genome shotgun (WGS) entry which is preliminary data.</text>
</comment>
<proteinExistence type="predicted"/>
<dbReference type="EMBL" id="RJKN01000001">
    <property type="protein sequence ID" value="ROP45961.1"/>
    <property type="molecule type" value="Genomic_DNA"/>
</dbReference>
<accession>A0A3N1HTY0</accession>
<dbReference type="Proteomes" id="UP000276232">
    <property type="component" value="Unassembled WGS sequence"/>
</dbReference>
<gene>
    <name evidence="2" type="ORF">EDC03_0577</name>
</gene>
<feature type="compositionally biased region" description="Low complexity" evidence="1">
    <location>
        <begin position="347"/>
        <end position="356"/>
    </location>
</feature>
<sequence length="516" mass="53263">MPVRTPADLGARLWWRSTEGLVAEMGAVAGWADRITGAVLSQPDGLVRPQVLAASDAAAGGYPALNFLGNGMTWLSMAAASMPVLTQPYTIAAVVMVREGGRLQTLTKTLGSGGGSAGELGVAQEAAPARWRLFAGGTYNGAENRAVLGNRTAVLGRFDGAASQLISNGRRMTAGAAGTRRADGILHVGWDPATASNGNRAWNGLLWDLAFFGSFTDADVAAYDTYAQDRYAVQVADYSRPVRGAGTATTVAPWRSVPLRRAAALSRAVAASTATARPRRRQPTAAPATATSRTRQAPTRRAPAVATARALTQHRALPVRRGRGAPAATATTSARHRAARALRTAAAAAATSTGRALSRRTPRSRATTATASTARHGHTARALAAAAAAATSPARARRTTRALAAAAALLRPAAAATRVTGWPSTSTSSATSSSRSTPARTVEHLAAALATAVALVRTAVRFPPPTTTDGDLVATIGPPEPGWALAAPRPTWHLQEPETGWLLGPPSHQPGGDRWS</sequence>
<feature type="compositionally biased region" description="Low complexity" evidence="1">
    <location>
        <begin position="283"/>
        <end position="302"/>
    </location>
</feature>
<feature type="region of interest" description="Disordered" evidence="1">
    <location>
        <begin position="270"/>
        <end position="302"/>
    </location>
</feature>
<protein>
    <recommendedName>
        <fullName evidence="4">Concanavalin A-like lectin/glucanase superfamily protein</fullName>
    </recommendedName>
</protein>
<dbReference type="RefSeq" id="WP_123378629.1">
    <property type="nucleotide sequence ID" value="NZ_RJKN01000001.1"/>
</dbReference>
<name>A0A3N1HTY0_9ACTN</name>
<evidence type="ECO:0000313" key="2">
    <source>
        <dbReference type="EMBL" id="ROP45961.1"/>
    </source>
</evidence>
<evidence type="ECO:0008006" key="4">
    <source>
        <dbReference type="Google" id="ProtNLM"/>
    </source>
</evidence>
<evidence type="ECO:0000313" key="3">
    <source>
        <dbReference type="Proteomes" id="UP000276232"/>
    </source>
</evidence>
<evidence type="ECO:0000256" key="1">
    <source>
        <dbReference type="SAM" id="MobiDB-lite"/>
    </source>
</evidence>
<feature type="region of interest" description="Disordered" evidence="1">
    <location>
        <begin position="496"/>
        <end position="516"/>
    </location>
</feature>